<keyword evidence="5 10" id="KW-0479">Metal-binding</keyword>
<proteinExistence type="inferred from homology"/>
<keyword evidence="3 10" id="KW-0285">Flavoprotein</keyword>
<keyword evidence="6 10" id="KW-0274">FAD</keyword>
<sequence length="310" mass="33452">MHTFTAMSTAFHTIGLSSVSAGKAESWFSFIERNLSRFLPESELSSLNRSEGRPFLASALLYQAVSVADRYYRETDGLFNPYLGKALIAQGYSESIEKLRLDSDRQTADDYCVDMPEEPVALDRRMMGIRLHPELSLDLGGIAKGWSAEQLAGMLRREGVGTGAIDAGGDMILWGKPVQGWEIGIADPRDGAKNAASLVLKRPAGIATSSTLKRRWGTKEGVRHHLIDPRTQRPADTDLVQATVLAPSLTEAEVYAKCLLILGSEAGIPWLEARKPGLGCVAVNGEGHLFKGGSLNEYAEIGGGSYAAAI</sequence>
<evidence type="ECO:0000256" key="8">
    <source>
        <dbReference type="ARBA" id="ARBA00031306"/>
    </source>
</evidence>
<evidence type="ECO:0000256" key="1">
    <source>
        <dbReference type="ARBA" id="ARBA00011955"/>
    </source>
</evidence>
<reference evidence="12 13" key="1">
    <citation type="submission" date="2020-08" db="EMBL/GenBank/DDBJ databases">
        <title>Cohnella phylogeny.</title>
        <authorList>
            <person name="Dunlap C."/>
        </authorList>
    </citation>
    <scope>NUCLEOTIDE SEQUENCE [LARGE SCALE GENOMIC DNA]</scope>
    <source>
        <strain evidence="12 13">DSM 25241</strain>
    </source>
</reference>
<evidence type="ECO:0000256" key="11">
    <source>
        <dbReference type="PIRSR" id="PIRSR006268-2"/>
    </source>
</evidence>
<name>A0A841T7I8_9BACL</name>
<keyword evidence="4 10" id="KW-0808">Transferase</keyword>
<dbReference type="PANTHER" id="PTHR30040">
    <property type="entry name" value="THIAMINE BIOSYNTHESIS LIPOPROTEIN APBE"/>
    <property type="match status" value="1"/>
</dbReference>
<gene>
    <name evidence="12" type="ORF">H7B67_29205</name>
</gene>
<dbReference type="GO" id="GO:0016740">
    <property type="term" value="F:transferase activity"/>
    <property type="evidence" value="ECO:0007669"/>
    <property type="project" value="UniProtKB-UniRule"/>
</dbReference>
<comment type="catalytic activity">
    <reaction evidence="9 10">
        <text>L-threonyl-[protein] + FAD = FMN-L-threonyl-[protein] + AMP + H(+)</text>
        <dbReference type="Rhea" id="RHEA:36847"/>
        <dbReference type="Rhea" id="RHEA-COMP:11060"/>
        <dbReference type="Rhea" id="RHEA-COMP:11061"/>
        <dbReference type="ChEBI" id="CHEBI:15378"/>
        <dbReference type="ChEBI" id="CHEBI:30013"/>
        <dbReference type="ChEBI" id="CHEBI:57692"/>
        <dbReference type="ChEBI" id="CHEBI:74257"/>
        <dbReference type="ChEBI" id="CHEBI:456215"/>
        <dbReference type="EC" id="2.7.1.180"/>
    </reaction>
</comment>
<comment type="caution">
    <text evidence="12">The sequence shown here is derived from an EMBL/GenBank/DDBJ whole genome shotgun (WGS) entry which is preliminary data.</text>
</comment>
<evidence type="ECO:0000256" key="4">
    <source>
        <dbReference type="ARBA" id="ARBA00022679"/>
    </source>
</evidence>
<evidence type="ECO:0000256" key="5">
    <source>
        <dbReference type="ARBA" id="ARBA00022723"/>
    </source>
</evidence>
<organism evidence="12 13">
    <name type="scientific">Cohnella thailandensis</name>
    <dbReference type="NCBI Taxonomy" id="557557"/>
    <lineage>
        <taxon>Bacteria</taxon>
        <taxon>Bacillati</taxon>
        <taxon>Bacillota</taxon>
        <taxon>Bacilli</taxon>
        <taxon>Bacillales</taxon>
        <taxon>Paenibacillaceae</taxon>
        <taxon>Cohnella</taxon>
    </lineage>
</organism>
<keyword evidence="7 10" id="KW-0460">Magnesium</keyword>
<evidence type="ECO:0000313" key="13">
    <source>
        <dbReference type="Proteomes" id="UP000535838"/>
    </source>
</evidence>
<dbReference type="Pfam" id="PF02424">
    <property type="entry name" value="ApbE"/>
    <property type="match status" value="1"/>
</dbReference>
<evidence type="ECO:0000256" key="2">
    <source>
        <dbReference type="ARBA" id="ARBA00016337"/>
    </source>
</evidence>
<evidence type="ECO:0000256" key="10">
    <source>
        <dbReference type="PIRNR" id="PIRNR006268"/>
    </source>
</evidence>
<dbReference type="SUPFAM" id="SSF143631">
    <property type="entry name" value="ApbE-like"/>
    <property type="match status" value="1"/>
</dbReference>
<dbReference type="InterPro" id="IPR024932">
    <property type="entry name" value="ApbE"/>
</dbReference>
<comment type="cofactor">
    <cofactor evidence="11">
        <name>Mg(2+)</name>
        <dbReference type="ChEBI" id="CHEBI:18420"/>
    </cofactor>
    <cofactor evidence="11">
        <name>Mn(2+)</name>
        <dbReference type="ChEBI" id="CHEBI:29035"/>
    </cofactor>
    <text evidence="11">Magnesium. Can also use manganese.</text>
</comment>
<evidence type="ECO:0000256" key="7">
    <source>
        <dbReference type="ARBA" id="ARBA00022842"/>
    </source>
</evidence>
<dbReference type="RefSeq" id="WP_185123434.1">
    <property type="nucleotide sequence ID" value="NZ_JACJVQ010000030.1"/>
</dbReference>
<protein>
    <recommendedName>
        <fullName evidence="2 10">FAD:protein FMN transferase</fullName>
        <ecNumber evidence="1 10">2.7.1.180</ecNumber>
    </recommendedName>
    <alternativeName>
        <fullName evidence="8 10">Flavin transferase</fullName>
    </alternativeName>
</protein>
<dbReference type="Gene3D" id="3.10.520.10">
    <property type="entry name" value="ApbE-like domains"/>
    <property type="match status" value="1"/>
</dbReference>
<comment type="similarity">
    <text evidence="10">Belongs to the ApbE family.</text>
</comment>
<evidence type="ECO:0000256" key="3">
    <source>
        <dbReference type="ARBA" id="ARBA00022630"/>
    </source>
</evidence>
<dbReference type="Proteomes" id="UP000535838">
    <property type="component" value="Unassembled WGS sequence"/>
</dbReference>
<dbReference type="EMBL" id="JACJVQ010000030">
    <property type="protein sequence ID" value="MBB6638228.1"/>
    <property type="molecule type" value="Genomic_DNA"/>
</dbReference>
<dbReference type="EC" id="2.7.1.180" evidence="1 10"/>
<evidence type="ECO:0000256" key="9">
    <source>
        <dbReference type="ARBA" id="ARBA00048540"/>
    </source>
</evidence>
<evidence type="ECO:0000256" key="6">
    <source>
        <dbReference type="ARBA" id="ARBA00022827"/>
    </source>
</evidence>
<dbReference type="GO" id="GO:0046872">
    <property type="term" value="F:metal ion binding"/>
    <property type="evidence" value="ECO:0007669"/>
    <property type="project" value="UniProtKB-UniRule"/>
</dbReference>
<evidence type="ECO:0000313" key="12">
    <source>
        <dbReference type="EMBL" id="MBB6638228.1"/>
    </source>
</evidence>
<accession>A0A841T7I8</accession>
<dbReference type="PANTHER" id="PTHR30040:SF2">
    <property type="entry name" value="FAD:PROTEIN FMN TRANSFERASE"/>
    <property type="match status" value="1"/>
</dbReference>
<dbReference type="AlphaFoldDB" id="A0A841T7I8"/>
<keyword evidence="13" id="KW-1185">Reference proteome</keyword>
<dbReference type="PIRSF" id="PIRSF006268">
    <property type="entry name" value="ApbE"/>
    <property type="match status" value="1"/>
</dbReference>
<feature type="binding site" evidence="11">
    <location>
        <position position="141"/>
    </location>
    <ligand>
        <name>Mg(2+)</name>
        <dbReference type="ChEBI" id="CHEBI:18420"/>
    </ligand>
</feature>
<dbReference type="InterPro" id="IPR003374">
    <property type="entry name" value="ApbE-like_sf"/>
</dbReference>